<dbReference type="Pfam" id="PF02893">
    <property type="entry name" value="GRAM"/>
    <property type="match status" value="1"/>
</dbReference>
<feature type="region of interest" description="Disordered" evidence="5">
    <location>
        <begin position="1"/>
        <end position="107"/>
    </location>
</feature>
<dbReference type="PROSITE" id="PS51778">
    <property type="entry name" value="VAST"/>
    <property type="match status" value="1"/>
</dbReference>
<feature type="compositionally biased region" description="Basic and acidic residues" evidence="5">
    <location>
        <begin position="120"/>
        <end position="145"/>
    </location>
</feature>
<gene>
    <name evidence="8" type="primary">LOC102801155</name>
</gene>
<feature type="compositionally biased region" description="Low complexity" evidence="5">
    <location>
        <begin position="42"/>
        <end position="54"/>
    </location>
</feature>
<evidence type="ECO:0000256" key="4">
    <source>
        <dbReference type="ARBA" id="ARBA00023136"/>
    </source>
</evidence>
<sequence>MTTISQKTLLELVKENDRDTGSDGERHSSEETTMEEKQNNEATTATPPQTIPTPSGSGDERPATPPSTASKSDLPILREDITDESTQSLDDSTAHPQSRMSPEASKDYFSRSFDDISVLDKSDKSSSNEKIPDMSSSKGEKDGSKSGKGSNKKSSNISWYNVWNTSYKAKCEDFRKIFGKHIPDTERLVVDYSCALQKDILVHGRLYLTQNWLCFYANIFRWETLITVKCKDVTAITKERTARVIPNAIQLCTHTEKYFFTSFASRDKTFMILFRLWQNALLDQAMSPQDFWTWVRMNYGDEVGMDSEEVIEPYNAGTPNDSRDEGASDGSISMENGIVNRKAGQALSLPLEKQDLSPESPSNRGMTNDSLQDSSSFLQTPSYAADESSLNTTESECIIQPQEISMGTPPVKLSPEKSTKTQTKALPSPSVNDRGIFGQKDKDKTSDNLPTDESDFTEGEGEVICPCTEHPGRKCVSEVYDFPVDILFDMLFADKHTFYKDFLEARKTTNIVMFSWQDVDNNKMVRTMTYTLTLFASFGPKTAESTEVQTTYKDVCKEGQLYVVDTEVVNHGIPYGDNFYVANRYCLTRVSSTQSRL</sequence>
<dbReference type="SMART" id="SM00568">
    <property type="entry name" value="GRAM"/>
    <property type="match status" value="1"/>
</dbReference>
<keyword evidence="7" id="KW-1185">Reference proteome</keyword>
<feature type="compositionally biased region" description="Polar residues" evidence="5">
    <location>
        <begin position="420"/>
        <end position="431"/>
    </location>
</feature>
<dbReference type="Pfam" id="PF16016">
    <property type="entry name" value="VASt"/>
    <property type="match status" value="1"/>
</dbReference>
<organism evidence="7 8">
    <name type="scientific">Saccoglossus kowalevskii</name>
    <name type="common">Acorn worm</name>
    <dbReference type="NCBI Taxonomy" id="10224"/>
    <lineage>
        <taxon>Eukaryota</taxon>
        <taxon>Metazoa</taxon>
        <taxon>Hemichordata</taxon>
        <taxon>Enteropneusta</taxon>
        <taxon>Harrimaniidae</taxon>
        <taxon>Saccoglossus</taxon>
    </lineage>
</organism>
<keyword evidence="2" id="KW-0812">Transmembrane</keyword>
<evidence type="ECO:0000256" key="2">
    <source>
        <dbReference type="ARBA" id="ARBA00022692"/>
    </source>
</evidence>
<keyword evidence="3" id="KW-1133">Transmembrane helix</keyword>
<feature type="region of interest" description="Disordered" evidence="5">
    <location>
        <begin position="349"/>
        <end position="376"/>
    </location>
</feature>
<feature type="compositionally biased region" description="Polar residues" evidence="5">
    <location>
        <begin position="84"/>
        <end position="100"/>
    </location>
</feature>
<evidence type="ECO:0000256" key="5">
    <source>
        <dbReference type="SAM" id="MobiDB-lite"/>
    </source>
</evidence>
<dbReference type="RefSeq" id="XP_006814226.1">
    <property type="nucleotide sequence ID" value="XM_006814163.1"/>
</dbReference>
<feature type="compositionally biased region" description="Polar residues" evidence="5">
    <location>
        <begin position="357"/>
        <end position="376"/>
    </location>
</feature>
<evidence type="ECO:0000256" key="1">
    <source>
        <dbReference type="ARBA" id="ARBA00004167"/>
    </source>
</evidence>
<evidence type="ECO:0000313" key="7">
    <source>
        <dbReference type="Proteomes" id="UP000694865"/>
    </source>
</evidence>
<accession>A0ABM0M2I5</accession>
<evidence type="ECO:0000259" key="6">
    <source>
        <dbReference type="PROSITE" id="PS51778"/>
    </source>
</evidence>
<evidence type="ECO:0000313" key="8">
    <source>
        <dbReference type="RefSeq" id="XP_006814226.1"/>
    </source>
</evidence>
<dbReference type="InterPro" id="IPR011993">
    <property type="entry name" value="PH-like_dom_sf"/>
</dbReference>
<comment type="subcellular location">
    <subcellularLocation>
        <location evidence="1">Membrane</location>
        <topology evidence="1">Single-pass membrane protein</topology>
    </subcellularLocation>
</comment>
<dbReference type="Proteomes" id="UP000694865">
    <property type="component" value="Unplaced"/>
</dbReference>
<feature type="region of interest" description="Disordered" evidence="5">
    <location>
        <begin position="120"/>
        <end position="154"/>
    </location>
</feature>
<dbReference type="GeneID" id="102801155"/>
<proteinExistence type="predicted"/>
<feature type="region of interest" description="Disordered" evidence="5">
    <location>
        <begin position="400"/>
        <end position="459"/>
    </location>
</feature>
<feature type="region of interest" description="Disordered" evidence="5">
    <location>
        <begin position="312"/>
        <end position="333"/>
    </location>
</feature>
<dbReference type="PANTHER" id="PTHR23319">
    <property type="entry name" value="GRAM DOMAIN CONTAINING 1B, ISOFORM E"/>
    <property type="match status" value="1"/>
</dbReference>
<protein>
    <submittedName>
        <fullName evidence="8">GRAM domain-containing protein 1B-like</fullName>
    </submittedName>
</protein>
<dbReference type="InterPro" id="IPR004182">
    <property type="entry name" value="GRAM"/>
</dbReference>
<keyword evidence="4" id="KW-0472">Membrane</keyword>
<feature type="compositionally biased region" description="Acidic residues" evidence="5">
    <location>
        <begin position="450"/>
        <end position="459"/>
    </location>
</feature>
<feature type="non-terminal residue" evidence="8">
    <location>
        <position position="597"/>
    </location>
</feature>
<dbReference type="CDD" id="cd13220">
    <property type="entry name" value="PH-GRAM_GRAMDC"/>
    <property type="match status" value="1"/>
</dbReference>
<name>A0ABM0M2I5_SACKO</name>
<evidence type="ECO:0000256" key="3">
    <source>
        <dbReference type="ARBA" id="ARBA00022989"/>
    </source>
</evidence>
<dbReference type="InterPro" id="IPR051482">
    <property type="entry name" value="Cholesterol_transport"/>
</dbReference>
<feature type="compositionally biased region" description="Basic and acidic residues" evidence="5">
    <location>
        <begin position="12"/>
        <end position="39"/>
    </location>
</feature>
<dbReference type="PANTHER" id="PTHR23319:SF4">
    <property type="entry name" value="GRAM DOMAIN CONTAINING 1B, ISOFORM E"/>
    <property type="match status" value="1"/>
</dbReference>
<feature type="domain" description="VASt" evidence="6">
    <location>
        <begin position="471"/>
        <end position="597"/>
    </location>
</feature>
<reference evidence="8" key="1">
    <citation type="submission" date="2025-08" db="UniProtKB">
        <authorList>
            <consortium name="RefSeq"/>
        </authorList>
    </citation>
    <scope>IDENTIFICATION</scope>
    <source>
        <tissue evidence="8">Testes</tissue>
    </source>
</reference>
<dbReference type="Gene3D" id="2.30.29.30">
    <property type="entry name" value="Pleckstrin-homology domain (PH domain)/Phosphotyrosine-binding domain (PTB)"/>
    <property type="match status" value="1"/>
</dbReference>
<dbReference type="InterPro" id="IPR031968">
    <property type="entry name" value="VASt"/>
</dbReference>